<evidence type="ECO:0000259" key="1">
    <source>
        <dbReference type="Pfam" id="PF13175"/>
    </source>
</evidence>
<evidence type="ECO:0000313" key="3">
    <source>
        <dbReference type="Proteomes" id="UP000681155"/>
    </source>
</evidence>
<dbReference type="InterPro" id="IPR041685">
    <property type="entry name" value="AAA_GajA/Old/RecF-like"/>
</dbReference>
<reference evidence="2 3" key="1">
    <citation type="submission" date="2021-05" db="EMBL/GenBank/DDBJ databases">
        <title>Complete genome of the cytokinin-producing biocontrol strain Pseudomonas fluorescens G20-18.</title>
        <authorList>
            <person name="Nielsen T.K."/>
            <person name="Mekureyaw M.F."/>
            <person name="Hansen L.H."/>
            <person name="Nicolaisen M.H."/>
            <person name="Roitsch T.G."/>
            <person name="Hennessy R.C."/>
        </authorList>
    </citation>
    <scope>NUCLEOTIDE SEQUENCE [LARGE SCALE GENOMIC DNA]</scope>
    <source>
        <strain evidence="2 3">G20-18</strain>
    </source>
</reference>
<protein>
    <submittedName>
        <fullName evidence="2">AAA family ATPase</fullName>
    </submittedName>
</protein>
<keyword evidence="3" id="KW-1185">Reference proteome</keyword>
<organism evidence="2 3">
    <name type="scientific">Pseudomonas hormoni</name>
    <dbReference type="NCBI Taxonomy" id="3093767"/>
    <lineage>
        <taxon>Bacteria</taxon>
        <taxon>Pseudomonadati</taxon>
        <taxon>Pseudomonadota</taxon>
        <taxon>Gammaproteobacteria</taxon>
        <taxon>Pseudomonadales</taxon>
        <taxon>Pseudomonadaceae</taxon>
        <taxon>Pseudomonas</taxon>
    </lineage>
</organism>
<dbReference type="InterPro" id="IPR051396">
    <property type="entry name" value="Bact_Antivir_Def_Nuclease"/>
</dbReference>
<accession>A0ABX8EXE3</accession>
<dbReference type="SUPFAM" id="SSF52540">
    <property type="entry name" value="P-loop containing nucleoside triphosphate hydrolases"/>
    <property type="match status" value="1"/>
</dbReference>
<dbReference type="Gene3D" id="3.40.50.300">
    <property type="entry name" value="P-loop containing nucleotide triphosphate hydrolases"/>
    <property type="match status" value="1"/>
</dbReference>
<dbReference type="Proteomes" id="UP000681155">
    <property type="component" value="Chromosome"/>
</dbReference>
<feature type="domain" description="Endonuclease GajA/Old nuclease/RecF-like AAA" evidence="1">
    <location>
        <begin position="4"/>
        <end position="483"/>
    </location>
</feature>
<dbReference type="PANTHER" id="PTHR43581:SF2">
    <property type="entry name" value="EXCINUCLEASE ATPASE SUBUNIT"/>
    <property type="match status" value="1"/>
</dbReference>
<dbReference type="Pfam" id="PF13175">
    <property type="entry name" value="AAA_15"/>
    <property type="match status" value="1"/>
</dbReference>
<dbReference type="EMBL" id="CP075566">
    <property type="protein sequence ID" value="QVW23645.1"/>
    <property type="molecule type" value="Genomic_DNA"/>
</dbReference>
<evidence type="ECO:0000313" key="2">
    <source>
        <dbReference type="EMBL" id="QVW23645.1"/>
    </source>
</evidence>
<dbReference type="PANTHER" id="PTHR43581">
    <property type="entry name" value="ATP/GTP PHOSPHATASE"/>
    <property type="match status" value="1"/>
</dbReference>
<proteinExistence type="predicted"/>
<gene>
    <name evidence="2" type="ORF">KJF94_28040</name>
</gene>
<dbReference type="InterPro" id="IPR027417">
    <property type="entry name" value="P-loop_NTPase"/>
</dbReference>
<sequence>MSRINSFGVRDLRSFGSERNLIPLKTVNILVGRNSCGKSTFLRTFPLLRQSIEANTRSPILWYGRFADFGDFHTALRQNANSISFDFDVSLDFAGDDWENADEFLVEIETTPPLAFRPKIKSSTDFNAEISLTLKKDAAELVENTLDLKTRNVSVRMIYSETNVSSFTINCNETGISESFSIKKVSVNGALIPLRVVGWRTMTVNEEKLFLAFDRLKHEGLNRLATYLKKFHHHSKKATNIRLELLKLPLSHSDTLYENLSILFQQDKVFIKNLEKHEKEILATAFLYLTVINTTKFLRATDTLFKDYFSGVRYSGPLRAAGERFYRYQDLEIDEVDHTGANLPMVINSMSEENQKSLGAWIAEQFGFELRLSKQGLHYELLIKESTDKEFHNVSDMGFGYSQILPVIVSIWLELVPKKGKRKPSNIHKRNIWPRVLVLEQPELHLHPALQYKFGTAIAKVASLATKHSKFLFIIETHSKHLIDAIGQSIRDDKISETKVNIVLFDKNESGMTETNLAGFDEDGYLVDWPIGFLSVQS</sequence>
<name>A0ABX8EXE3_9PSED</name>
<dbReference type="RefSeq" id="WP_214380228.1">
    <property type="nucleotide sequence ID" value="NZ_CP075566.1"/>
</dbReference>